<evidence type="ECO:0000256" key="16">
    <source>
        <dbReference type="ARBA" id="ARBA00023273"/>
    </source>
</evidence>
<dbReference type="GO" id="GO:0005262">
    <property type="term" value="F:calcium channel activity"/>
    <property type="evidence" value="ECO:0007669"/>
    <property type="project" value="UniProtKB-KW"/>
</dbReference>
<feature type="domain" description="REJ" evidence="29">
    <location>
        <begin position="459"/>
        <end position="1344"/>
    </location>
</feature>
<dbReference type="InterPro" id="IPR001024">
    <property type="entry name" value="PLAT/LH2_dom"/>
</dbReference>
<evidence type="ECO:0000259" key="27">
    <source>
        <dbReference type="PROSITE" id="PS50095"/>
    </source>
</evidence>
<evidence type="ECO:0000256" key="10">
    <source>
        <dbReference type="ARBA" id="ARBA00022989"/>
    </source>
</evidence>
<feature type="region of interest" description="Disordered" evidence="24">
    <location>
        <begin position="2503"/>
        <end position="2523"/>
    </location>
</feature>
<evidence type="ECO:0000259" key="28">
    <source>
        <dbReference type="PROSITE" id="PS50221"/>
    </source>
</evidence>
<evidence type="ECO:0000256" key="7">
    <source>
        <dbReference type="ARBA" id="ARBA00022692"/>
    </source>
</evidence>
<dbReference type="InterPro" id="IPR036392">
    <property type="entry name" value="PLAT/LH2_dom_sf"/>
</dbReference>
<evidence type="ECO:0000256" key="8">
    <source>
        <dbReference type="ARBA" id="ARBA00022737"/>
    </source>
</evidence>
<feature type="compositionally biased region" description="Polar residues" evidence="24">
    <location>
        <begin position="2096"/>
        <end position="2113"/>
    </location>
</feature>
<feature type="region of interest" description="Disordered" evidence="24">
    <location>
        <begin position="2089"/>
        <end position="2116"/>
    </location>
</feature>
<evidence type="ECO:0000256" key="5">
    <source>
        <dbReference type="ARBA" id="ARBA00022568"/>
    </source>
</evidence>
<accession>A0A667GDZ6</accession>
<evidence type="ECO:0000256" key="13">
    <source>
        <dbReference type="ARBA" id="ARBA00023136"/>
    </source>
</evidence>
<evidence type="ECO:0000259" key="26">
    <source>
        <dbReference type="PROSITE" id="PS50093"/>
    </source>
</evidence>
<sequence>RPVVGSCSMMVGTPSCTMGRQRSAEDMAPDLLPGTDVTACFWAGCSPPVSVPPGRPSCSLKPSFLSPHSSLGHDGSVSWPRPKQLCPLAQCLPGAISVQGPADAVDPAVRCFPEADTWAPPSLGFRVQVASDESLCLLLDFGDGCGVQVRIRDVSEGTAVTAFHQFGKGGWSGVRLEHGQWVQTRKEELLPQMLKGVYMLKAVIHSEFRGTEKELGPYYVDIGPATVSVSMNSSSIHKDGLLVLTDSRTDQKGTVVTHRFPTGPSWNVSFTSRTRAGGGQAWKPVTVRFQMQPVSVYTNGTVFATNTDITFLAVTKETVPLEFLWYFGEGPPVRTTSRSVRKRLRIPQWYSVTVQASSRLGRVASEPHRIRAQRRIVANRLVSPSSALLNTSVTFECRLNFGSDVAFLWDFGDGAVGPGGSSASHSYSREGEFTVQVLAFNDVSTASLRKQLFVVREPCQPPPVKNMGPGKVQVWRSQPVNLGVTFESAILCDISQGLSYTWTFWNSEGARVPLPPAVSTHGQTLTIPGYFLQPGNYTALAKVQVEGSVVHSSYRVGVEVRARAPVSVISEGTHLFISRAPSFIIVLRGSQSYDPDSPGAVLRYHWKCTAASAPGHPCFSTSSPRSLDAGAPTLSFPADSLNDNYDQFLVTLMVSSGDRNSSEAQVFLSPRPNSALRFVHISWVNFRDVFVNWNEELCLQAECEVCGQVSGLSYSWDLFLVNATEGTSVEVPFCRTVGLLGSAGLGAVSRPPESSPPSTEPSWPECHTTGAPFSQEPPQTRGQPGLSAAGKPSSGPTVSRHWVPATGDAAAPGVTPQDQGSPGPSSPGGSSPSQGLSPSPSDFEAYYGNIQEAELSRGRQPADCDLPGSDPSSSADGGRGDGDNLLGPLPPTAAAGPPLMVDWPKSPVGRTLFHGYTTSGITGQTVTIKPFALSPGKTYVLQASVASKHGFLGRAQLYVTLRPAPWAVTCQVQPHRGLEAHTVFSIFCMSGRPDFHYKFSYRIGNGSRHTLYRGTDTQYYFALPAGEPLDDYKVMLSTEITDGSGSRVQPCAVAVTVLPRLHGGLCLDKDIYNSSLKHLSTLQLMGSYAEIRNYITMIARILSRWAAEDRSPPCGQWSRIQDALISSACRLPSADQEEMLDSVLLFRDLLHFPHKVSFTSAALVLKSTQALLAQSLLSGRPAVAEGTMLELILLVSAIWEVSDQETLRNMGFLQEEGIKVISALLLDSGCRKLCVSAGQMEFCTLLHHDRQGAVQSLGPVRVHLPGGLAGQRPAAAGMQSPCYISQLMLFKKNPYPGRRAPGQIGPLVALSLFTCSGRRPISRQRLREPVVVEFGEEDGLDERRNRTTFALLRETVNFHRFTGRSESPQESLQIRIEFSRPISRAFPVMVLVRFSEKPTPSDFLMKKVYVWDEPMVHMYVPAASLRDTSLGYLSLLDADYDRSPRNKYFAKAVNYTVRFQWLRCVFWETREWRSANSSPQPGASPGKVSCSYDRLAPVSVARRNLSAGFSVEGVSKLQRHPGNLLPSILIAVSVVLYALLVTKTRRVDRHEREKAGYIFLQEDTPADHQLYAVVVDTGFRAPAHCSAKVYIVLCGENGVSEPRELYCPEKPLFERNSRHTFVLSTPALLGPLRRIRLWHDSRGPCPAWYVSHLMVQELGTGPARHWLFPAECWLAAGRGDGHVQRELGCLRRRPGFWKLLYSKFTEYLEDFHVWTSVYSRPSPSGFLRTPRLTVAFTLLCAYACLALLWALGAPDTAAGSFQMGLLCTLLASPAAQLLSLLLRLGQVPAARPPGPAVPGPPSPRDPCLNSHLLPQEPSGPRRVKPRLPLRRAPMGAAQGRCGALHRPCVSCVLCTAGTDSCSLPGNRFNPTQCAQWLHLLTLSVLCCVFVTQPLLVGLVALGFAWRKRDDPHFFTKSLREATKDLGSELEGRVRSPMAHRASQMEEMVAARQRARRLRWARPPSAAQLSVTRERMRRETRTRVALRDVCMYTLMLLLHWFVLCGKVSQDEYSLNQAIRNEFTRNARSSSGGLTSVGAWWDWSLTTLLDGLHGQGAHTAGVPRAQPGALGGKCYLMGALVIKQLRLPSPPSVLTEDSPPTHSPQVGATDTSSVTDPAIQGVAASGPGDYGAREHWVLSLGSTRAAAHAALSGLRASRWIDCSTRAVSVHFTLYNPPTRLLSSVSLRTELLPAGGLALSPLVESVAIFHSDSSRWYRLTLPELVFLALNLIGLCLHLSGMAETGVRSYWHSPGRWLELTVVGAGLAYHAASSHLVTLTGEVADHFQKGLFHEFLDLSLVTSWNQRVSWLQGTLSFVLTLKCICLVGVQTPVASCSFLTRRSFAGVFAAGLAGVLMLAVHSHLRAAPPGTFTDVSRGLPFRFPGRRQRDTFPGLSKSDPWAPAWCCGAFFIVTSTVWLGTLRGSLMTLVRKRKSFQSKSLVSLEDVTACVWGQCLALLGLERPQREEAETVESQHYYLDEVSDLLEELLLKINGLSDSLRLPLPEQQSCDETEARAEGGPLGSISA</sequence>
<keyword evidence="16" id="KW-0966">Cell projection</keyword>
<dbReference type="PANTHER" id="PTHR46730">
    <property type="entry name" value="POLYCYSTIN-1"/>
    <property type="match status" value="1"/>
</dbReference>
<feature type="transmembrane region" description="Helical" evidence="25">
    <location>
        <begin position="1876"/>
        <end position="1905"/>
    </location>
</feature>
<dbReference type="InterPro" id="IPR002859">
    <property type="entry name" value="PKD/REJ-like"/>
</dbReference>
<protein>
    <recommendedName>
        <fullName evidence="20">Polycystin-1-like protein 1</fullName>
    </recommendedName>
    <alternativeName>
        <fullName evidence="22">PC1-like 1 protein</fullName>
    </alternativeName>
    <alternativeName>
        <fullName evidence="21">Polycystic kidney disease protein 1-like 1</fullName>
    </alternativeName>
</protein>
<evidence type="ECO:0000256" key="9">
    <source>
        <dbReference type="ARBA" id="ARBA00022837"/>
    </source>
</evidence>
<keyword evidence="7 25" id="KW-0812">Transmembrane</keyword>
<dbReference type="Gene3D" id="2.60.40.10">
    <property type="entry name" value="Immunoglobulins"/>
    <property type="match status" value="1"/>
</dbReference>
<evidence type="ECO:0000256" key="18">
    <source>
        <dbReference type="ARBA" id="ARBA00054690"/>
    </source>
</evidence>
<dbReference type="InterPro" id="IPR014010">
    <property type="entry name" value="REJ_dom"/>
</dbReference>
<keyword evidence="14" id="KW-1015">Disulfide bond</keyword>
<keyword evidence="31" id="KW-1185">Reference proteome</keyword>
<evidence type="ECO:0000256" key="3">
    <source>
        <dbReference type="ARBA" id="ARBA00022448"/>
    </source>
</evidence>
<feature type="transmembrane region" description="Helical" evidence="25">
    <location>
        <begin position="2398"/>
        <end position="2418"/>
    </location>
</feature>
<evidence type="ECO:0000256" key="25">
    <source>
        <dbReference type="SAM" id="Phobius"/>
    </source>
</evidence>
<evidence type="ECO:0000256" key="2">
    <source>
        <dbReference type="ARBA" id="ARBA00007200"/>
    </source>
</evidence>
<comment type="subcellular location">
    <subcellularLocation>
        <location evidence="1">Cell projection</location>
        <location evidence="1">Cilium membrane</location>
        <topology evidence="1">Multi-pass membrane protein</topology>
    </subcellularLocation>
</comment>
<evidence type="ECO:0000256" key="22">
    <source>
        <dbReference type="ARBA" id="ARBA00082084"/>
    </source>
</evidence>
<organism evidence="30 31">
    <name type="scientific">Lynx canadensis</name>
    <name type="common">Canada lynx</name>
    <name type="synonym">Felis canadensis</name>
    <dbReference type="NCBI Taxonomy" id="61383"/>
    <lineage>
        <taxon>Eukaryota</taxon>
        <taxon>Metazoa</taxon>
        <taxon>Chordata</taxon>
        <taxon>Craniata</taxon>
        <taxon>Vertebrata</taxon>
        <taxon>Euteleostomi</taxon>
        <taxon>Mammalia</taxon>
        <taxon>Eutheria</taxon>
        <taxon>Laurasiatheria</taxon>
        <taxon>Carnivora</taxon>
        <taxon>Feliformia</taxon>
        <taxon>Felidae</taxon>
        <taxon>Felinae</taxon>
        <taxon>Lynx</taxon>
    </lineage>
</organism>
<comment type="similarity">
    <text evidence="2">Belongs to the polycystin family.</text>
</comment>
<dbReference type="PROSITE" id="PS50095">
    <property type="entry name" value="PLAT"/>
    <property type="match status" value="1"/>
</dbReference>
<gene>
    <name evidence="30" type="primary">PKD1L1</name>
</gene>
<evidence type="ECO:0000256" key="14">
    <source>
        <dbReference type="ARBA" id="ARBA00023157"/>
    </source>
</evidence>
<evidence type="ECO:0000256" key="23">
    <source>
        <dbReference type="PROSITE-ProRule" id="PRU00152"/>
    </source>
</evidence>
<feature type="domain" description="PKD" evidence="26">
    <location>
        <begin position="376"/>
        <end position="454"/>
    </location>
</feature>
<dbReference type="Ensembl" id="ENSLCNT00005007029.1">
    <property type="protein sequence ID" value="ENSLCNP00005006248.1"/>
    <property type="gene ID" value="ENSLCNG00005004117.1"/>
</dbReference>
<evidence type="ECO:0000256" key="15">
    <source>
        <dbReference type="ARBA" id="ARBA00023180"/>
    </source>
</evidence>
<dbReference type="Pfam" id="PF02010">
    <property type="entry name" value="REJ"/>
    <property type="match status" value="2"/>
</dbReference>
<dbReference type="SUPFAM" id="SSF49723">
    <property type="entry name" value="Lipase/lipooxygenase domain (PLAT/LH2 domain)"/>
    <property type="match status" value="1"/>
</dbReference>
<evidence type="ECO:0000256" key="20">
    <source>
        <dbReference type="ARBA" id="ARBA00073797"/>
    </source>
</evidence>
<dbReference type="SMART" id="SM00089">
    <property type="entry name" value="PKD"/>
    <property type="match status" value="2"/>
</dbReference>
<evidence type="ECO:0000256" key="19">
    <source>
        <dbReference type="ARBA" id="ARBA00063851"/>
    </source>
</evidence>
<feature type="transmembrane region" description="Helical" evidence="25">
    <location>
        <begin position="1763"/>
        <end position="1782"/>
    </location>
</feature>
<evidence type="ECO:0000313" key="30">
    <source>
        <dbReference type="Ensembl" id="ENSLCNP00005006248.1"/>
    </source>
</evidence>
<comment type="function">
    <text evidence="18">Component of a calcium-permeant ion channel formed by PKD1L2 and PKD1L1 in primary cilia, where it controls cilium calcium concentration, without affecting cytoplasmic calcium concentration, and regulates sonic hedgehog/SHH signaling and GLI2 transcription. The PKD1L1:PKD2L1 channel complex is mechanosensitive only at high pressures and is highly temperature sensitive. Also involved in left/right axis specification downstream of nodal flow by forming a complex with PKD2 in cilia to facilitate flow detection in left/right patterning. May function as a G-protein-coupled receptor.</text>
</comment>
<reference evidence="30" key="2">
    <citation type="submission" date="2025-09" db="UniProtKB">
        <authorList>
            <consortium name="Ensembl"/>
        </authorList>
    </citation>
    <scope>IDENTIFICATION</scope>
</reference>
<feature type="region of interest" description="Disordered" evidence="24">
    <location>
        <begin position="856"/>
        <end position="898"/>
    </location>
</feature>
<feature type="region of interest" description="Disordered" evidence="24">
    <location>
        <begin position="747"/>
        <end position="844"/>
    </location>
</feature>
<dbReference type="InterPro" id="IPR035986">
    <property type="entry name" value="PKD_dom_sf"/>
</dbReference>
<evidence type="ECO:0000256" key="6">
    <source>
        <dbReference type="ARBA" id="ARBA00022673"/>
    </source>
</evidence>
<dbReference type="Pfam" id="PF20519">
    <property type="entry name" value="Polycystin_dom"/>
    <property type="match status" value="1"/>
</dbReference>
<dbReference type="FunFam" id="2.60.40.10:FF:000825">
    <property type="entry name" value="Polycystin 1, transient receptor potential channel interacting"/>
    <property type="match status" value="1"/>
</dbReference>
<dbReference type="FunFam" id="2.60.60.20:FF:000017">
    <property type="entry name" value="Polycystin 1 like 1, transient receptor potential channel interacting"/>
    <property type="match status" value="1"/>
</dbReference>
<keyword evidence="8" id="KW-0677">Repeat</keyword>
<dbReference type="InterPro" id="IPR013783">
    <property type="entry name" value="Ig-like_fold"/>
</dbReference>
<keyword evidence="9" id="KW-0106">Calcium</keyword>
<feature type="compositionally biased region" description="Low complexity" evidence="24">
    <location>
        <begin position="883"/>
        <end position="898"/>
    </location>
</feature>
<dbReference type="InterPro" id="IPR057244">
    <property type="entry name" value="GAIN_B"/>
</dbReference>
<keyword evidence="12" id="KW-0969">Cilium</keyword>
<keyword evidence="3" id="KW-0813">Transport</keyword>
<keyword evidence="17" id="KW-0407">Ion channel</keyword>
<dbReference type="InterPro" id="IPR046791">
    <property type="entry name" value="Polycystin_dom"/>
</dbReference>
<keyword evidence="4" id="KW-1003">Cell membrane</keyword>
<evidence type="ECO:0000256" key="24">
    <source>
        <dbReference type="SAM" id="MobiDB-lite"/>
    </source>
</evidence>
<feature type="compositionally biased region" description="Low complexity" evidence="24">
    <location>
        <begin position="816"/>
        <end position="841"/>
    </location>
</feature>
<evidence type="ECO:0000313" key="31">
    <source>
        <dbReference type="Proteomes" id="UP000472241"/>
    </source>
</evidence>
<feature type="transmembrane region" description="Helical" evidence="25">
    <location>
        <begin position="2339"/>
        <end position="2360"/>
    </location>
</feature>
<keyword evidence="10 25" id="KW-1133">Transmembrane helix</keyword>
<feature type="transmembrane region" description="Helical" evidence="25">
    <location>
        <begin position="1732"/>
        <end position="1751"/>
    </location>
</feature>
<keyword evidence="15" id="KW-0325">Glycoprotein</keyword>
<keyword evidence="13 25" id="KW-0472">Membrane</keyword>
<dbReference type="InterPro" id="IPR022409">
    <property type="entry name" value="PKD/Chitinase_dom"/>
</dbReference>
<dbReference type="Pfam" id="PF01477">
    <property type="entry name" value="PLAT"/>
    <property type="match status" value="1"/>
</dbReference>
<comment type="subunit">
    <text evidence="19">Heterodimer. Interacts with PKD2 to form a calcium channel. Interacts with PKD2L1; to form ciliary calcium channel. May interact with GNA12, GNAS, GNAI1 and GNAI2.</text>
</comment>
<keyword evidence="11" id="KW-0406">Ion transport</keyword>
<evidence type="ECO:0000256" key="17">
    <source>
        <dbReference type="ARBA" id="ARBA00023303"/>
    </source>
</evidence>
<dbReference type="PROSITE" id="PS51111">
    <property type="entry name" value="REJ"/>
    <property type="match status" value="1"/>
</dbReference>
<dbReference type="Proteomes" id="UP000472241">
    <property type="component" value="Unplaced"/>
</dbReference>
<feature type="transmembrane region" description="Helical" evidence="25">
    <location>
        <begin position="2306"/>
        <end position="2327"/>
    </location>
</feature>
<dbReference type="InterPro" id="IPR000601">
    <property type="entry name" value="PKD_dom"/>
</dbReference>
<evidence type="ECO:0000256" key="1">
    <source>
        <dbReference type="ARBA" id="ARBA00004272"/>
    </source>
</evidence>
<feature type="domain" description="GAIN-B" evidence="28">
    <location>
        <begin position="1363"/>
        <end position="1508"/>
    </location>
</feature>
<reference evidence="30" key="1">
    <citation type="submission" date="2025-08" db="UniProtKB">
        <authorList>
            <consortium name="Ensembl"/>
        </authorList>
    </citation>
    <scope>IDENTIFICATION</scope>
</reference>
<proteinExistence type="inferred from homology"/>
<dbReference type="SUPFAM" id="SSF49299">
    <property type="entry name" value="PKD domain"/>
    <property type="match status" value="2"/>
</dbReference>
<evidence type="ECO:0000256" key="4">
    <source>
        <dbReference type="ARBA" id="ARBA00022475"/>
    </source>
</evidence>
<evidence type="ECO:0000256" key="11">
    <source>
        <dbReference type="ARBA" id="ARBA00023065"/>
    </source>
</evidence>
<evidence type="ECO:0000259" key="29">
    <source>
        <dbReference type="PROSITE" id="PS51111"/>
    </source>
</evidence>
<dbReference type="PROSITE" id="PS50221">
    <property type="entry name" value="GAIN_B"/>
    <property type="match status" value="1"/>
</dbReference>
<dbReference type="Gene3D" id="2.60.60.20">
    <property type="entry name" value="PLAT/LH2 domain"/>
    <property type="match status" value="1"/>
</dbReference>
<dbReference type="PANTHER" id="PTHR46730:SF4">
    <property type="entry name" value="POLYCYSTIC KIDNEY DISEASE PROTEIN 1-LIKE 1"/>
    <property type="match status" value="1"/>
</dbReference>
<keyword evidence="6" id="KW-0107">Calcium channel</keyword>
<dbReference type="GO" id="GO:0060170">
    <property type="term" value="C:ciliary membrane"/>
    <property type="evidence" value="ECO:0007669"/>
    <property type="project" value="UniProtKB-SubCell"/>
</dbReference>
<comment type="caution">
    <text evidence="23">Lacks conserved residue(s) required for the propagation of feature annotation.</text>
</comment>
<dbReference type="CDD" id="cd00146">
    <property type="entry name" value="PKD"/>
    <property type="match status" value="1"/>
</dbReference>
<dbReference type="Pfam" id="PF00801">
    <property type="entry name" value="PKD"/>
    <property type="match status" value="2"/>
</dbReference>
<keyword evidence="5" id="KW-0109">Calcium transport</keyword>
<evidence type="ECO:0000256" key="12">
    <source>
        <dbReference type="ARBA" id="ARBA00023069"/>
    </source>
</evidence>
<dbReference type="PROSITE" id="PS50093">
    <property type="entry name" value="PKD"/>
    <property type="match status" value="1"/>
</dbReference>
<feature type="domain" description="PLAT" evidence="27">
    <location>
        <begin position="1569"/>
        <end position="1688"/>
    </location>
</feature>
<name>A0A667GDZ6_LYNCA</name>
<evidence type="ECO:0000256" key="21">
    <source>
        <dbReference type="ARBA" id="ARBA00081200"/>
    </source>
</evidence>
<feature type="transmembrane region" description="Helical" evidence="25">
    <location>
        <begin position="1524"/>
        <end position="1542"/>
    </location>
</feature>